<organism evidence="12 13">
    <name type="scientific">Panagrellus redivivus</name>
    <name type="common">Microworm</name>
    <dbReference type="NCBI Taxonomy" id="6233"/>
    <lineage>
        <taxon>Eukaryota</taxon>
        <taxon>Metazoa</taxon>
        <taxon>Ecdysozoa</taxon>
        <taxon>Nematoda</taxon>
        <taxon>Chromadorea</taxon>
        <taxon>Rhabditida</taxon>
        <taxon>Tylenchina</taxon>
        <taxon>Panagrolaimomorpha</taxon>
        <taxon>Panagrolaimoidea</taxon>
        <taxon>Panagrolaimidae</taxon>
        <taxon>Panagrellus</taxon>
    </lineage>
</organism>
<dbReference type="PRINTS" id="PR00786">
    <property type="entry name" value="NEPRILYSIN"/>
</dbReference>
<dbReference type="PANTHER" id="PTHR11733">
    <property type="entry name" value="ZINC METALLOPROTEASE FAMILY M13 NEPRILYSIN-RELATED"/>
    <property type="match status" value="1"/>
</dbReference>
<dbReference type="AlphaFoldDB" id="A0A7E4VUR3"/>
<evidence type="ECO:0000256" key="3">
    <source>
        <dbReference type="ARBA" id="ARBA00022670"/>
    </source>
</evidence>
<comment type="similarity">
    <text evidence="2">Belongs to the peptidase M13 family.</text>
</comment>
<dbReference type="WBParaSite" id="Pan_g3313.t1">
    <property type="protein sequence ID" value="Pan_g3313.t1"/>
    <property type="gene ID" value="Pan_g3313"/>
</dbReference>
<feature type="region of interest" description="Disordered" evidence="8">
    <location>
        <begin position="34"/>
        <end position="69"/>
    </location>
</feature>
<keyword evidence="3" id="KW-0645">Protease</keyword>
<dbReference type="InterPro" id="IPR008753">
    <property type="entry name" value="Peptidase_M13_N"/>
</dbReference>
<evidence type="ECO:0000256" key="8">
    <source>
        <dbReference type="SAM" id="MobiDB-lite"/>
    </source>
</evidence>
<dbReference type="GO" id="GO:0005886">
    <property type="term" value="C:plasma membrane"/>
    <property type="evidence" value="ECO:0007669"/>
    <property type="project" value="TreeGrafter"/>
</dbReference>
<dbReference type="Gene3D" id="3.40.390.10">
    <property type="entry name" value="Collagenase (Catalytic Domain)"/>
    <property type="match status" value="1"/>
</dbReference>
<evidence type="ECO:0000256" key="7">
    <source>
        <dbReference type="ARBA" id="ARBA00023049"/>
    </source>
</evidence>
<dbReference type="Pfam" id="PF01431">
    <property type="entry name" value="Peptidase_M13"/>
    <property type="match status" value="1"/>
</dbReference>
<dbReference type="GO" id="GO:0004222">
    <property type="term" value="F:metalloendopeptidase activity"/>
    <property type="evidence" value="ECO:0007669"/>
    <property type="project" value="InterPro"/>
</dbReference>
<keyword evidence="12" id="KW-1185">Reference proteome</keyword>
<dbReference type="CDD" id="cd08662">
    <property type="entry name" value="M13"/>
    <property type="match status" value="1"/>
</dbReference>
<dbReference type="PANTHER" id="PTHR11733:SF192">
    <property type="entry name" value="NEPRILYSIN-21"/>
    <property type="match status" value="1"/>
</dbReference>
<dbReference type="Proteomes" id="UP000492821">
    <property type="component" value="Unassembled WGS sequence"/>
</dbReference>
<feature type="transmembrane region" description="Helical" evidence="9">
    <location>
        <begin position="6"/>
        <end position="25"/>
    </location>
</feature>
<feature type="domain" description="Peptidase M13 N-terminal" evidence="11">
    <location>
        <begin position="140"/>
        <end position="529"/>
    </location>
</feature>
<reference evidence="13" key="2">
    <citation type="submission" date="2020-10" db="UniProtKB">
        <authorList>
            <consortium name="WormBaseParasite"/>
        </authorList>
    </citation>
    <scope>IDENTIFICATION</scope>
</reference>
<evidence type="ECO:0000256" key="9">
    <source>
        <dbReference type="SAM" id="Phobius"/>
    </source>
</evidence>
<dbReference type="InterPro" id="IPR018497">
    <property type="entry name" value="Peptidase_M13_C"/>
</dbReference>
<dbReference type="InterPro" id="IPR042089">
    <property type="entry name" value="Peptidase_M13_dom_2"/>
</dbReference>
<keyword evidence="5" id="KW-0378">Hydrolase</keyword>
<dbReference type="GO" id="GO:0016485">
    <property type="term" value="P:protein processing"/>
    <property type="evidence" value="ECO:0007669"/>
    <property type="project" value="TreeGrafter"/>
</dbReference>
<evidence type="ECO:0000256" key="1">
    <source>
        <dbReference type="ARBA" id="ARBA00001947"/>
    </source>
</evidence>
<evidence type="ECO:0000256" key="5">
    <source>
        <dbReference type="ARBA" id="ARBA00022801"/>
    </source>
</evidence>
<name>A0A7E4VUR3_PANRE</name>
<feature type="domain" description="Peptidase M13 C-terminal" evidence="10">
    <location>
        <begin position="593"/>
        <end position="780"/>
    </location>
</feature>
<keyword evidence="7" id="KW-0482">Metalloprotease</keyword>
<evidence type="ECO:0000256" key="6">
    <source>
        <dbReference type="ARBA" id="ARBA00022833"/>
    </source>
</evidence>
<proteinExistence type="inferred from homology"/>
<dbReference type="InterPro" id="IPR024079">
    <property type="entry name" value="MetalloPept_cat_dom_sf"/>
</dbReference>
<keyword evidence="9" id="KW-0472">Membrane</keyword>
<reference evidence="12" key="1">
    <citation type="journal article" date="2013" name="Genetics">
        <title>The draft genome and transcriptome of Panagrellus redivivus are shaped by the harsh demands of a free-living lifestyle.</title>
        <authorList>
            <person name="Srinivasan J."/>
            <person name="Dillman A.R."/>
            <person name="Macchietto M.G."/>
            <person name="Heikkinen L."/>
            <person name="Lakso M."/>
            <person name="Fracchia K.M."/>
            <person name="Antoshechkin I."/>
            <person name="Mortazavi A."/>
            <person name="Wong G."/>
            <person name="Sternberg P.W."/>
        </authorList>
    </citation>
    <scope>NUCLEOTIDE SEQUENCE [LARGE SCALE GENOMIC DNA]</scope>
    <source>
        <strain evidence="12">MT8872</strain>
    </source>
</reference>
<evidence type="ECO:0000256" key="4">
    <source>
        <dbReference type="ARBA" id="ARBA00022723"/>
    </source>
</evidence>
<sequence length="787" mass="89439">MLGKGAIGNLCQILLVTTILGILFLKYRSTFNQPSLKPSSSDDVLIPRPLRPGSDDSVIPRTKRPGFDDSLIPQTERPGFDDSLILSTKRPGLTDSLIPRPEPTGFTHSIIPSQPEVCSTQDCVIGAAFYHTNINDKVNPCSNFYDFTCGNFDLSYDIPPGKAMFDVGDVHAKRVQKQLYQSLMANSTKSEEPYETLAKSLFQKCMDENKIDATGIASLLEFLNKFDGGVPFLGGEGFTTSWETFFAKALRFTNVYTPVLVTLAPDPADSTKYIPKFGQAKAFMLDDPSNYAHGTENALVKGARNVLIKVAEMLGASQRSAEKDMTDVLELEMKLAAALLPPALAQRSENTENVVKFGDIKAKYPGIAFQDFVEFFSGYFTFNDNTRVILSEPTYFKQLTAIMTRTPKKVVANMIIMQFIRQSAHSLPKDIFELFYDFGMVQKGFKTKIPYDRLESCIKLNNDLLDLPTSRLYINDHFNHDIVPKLEEMMSYVKKYFIKELKESMWLEDSTRNRAIKKVNAMKHIIGYPKMIFDDNYMRKIHQEYENSRDTESLLSLVQRLIKYKWNTVLRHNGNPTFNYELYLGTVAKQDAYNVLAENTVVYFAGMLQYSYFMADVPKYIQYGIFGSIIGHELQHGFDAIGRYVDENGNIIDWWPKDVVKTFNEKENCYIEQYNAEGVNGKSTVRENMADNVGIKTAFGAYKLWLEEHPDEVEMKMPGFGEYTNEQMFYISWANNWCGLVDEAMDKLVESKHPPGNIRNKVVVRNSAEFDSAFNCPKTTAKTCQLW</sequence>
<keyword evidence="9" id="KW-0812">Transmembrane</keyword>
<dbReference type="SUPFAM" id="SSF55486">
    <property type="entry name" value="Metalloproteases ('zincins'), catalytic domain"/>
    <property type="match status" value="1"/>
</dbReference>
<evidence type="ECO:0000313" key="12">
    <source>
        <dbReference type="Proteomes" id="UP000492821"/>
    </source>
</evidence>
<evidence type="ECO:0000313" key="13">
    <source>
        <dbReference type="WBParaSite" id="Pan_g3313.t1"/>
    </source>
</evidence>
<accession>A0A7E4VUR3</accession>
<dbReference type="GO" id="GO:0046872">
    <property type="term" value="F:metal ion binding"/>
    <property type="evidence" value="ECO:0007669"/>
    <property type="project" value="UniProtKB-KW"/>
</dbReference>
<keyword evidence="9" id="KW-1133">Transmembrane helix</keyword>
<dbReference type="PROSITE" id="PS51885">
    <property type="entry name" value="NEPRILYSIN"/>
    <property type="match status" value="1"/>
</dbReference>
<evidence type="ECO:0000259" key="11">
    <source>
        <dbReference type="Pfam" id="PF05649"/>
    </source>
</evidence>
<evidence type="ECO:0000259" key="10">
    <source>
        <dbReference type="Pfam" id="PF01431"/>
    </source>
</evidence>
<comment type="cofactor">
    <cofactor evidence="1">
        <name>Zn(2+)</name>
        <dbReference type="ChEBI" id="CHEBI:29105"/>
    </cofactor>
</comment>
<keyword evidence="6" id="KW-0862">Zinc</keyword>
<evidence type="ECO:0000256" key="2">
    <source>
        <dbReference type="ARBA" id="ARBA00007357"/>
    </source>
</evidence>
<protein>
    <submittedName>
        <fullName evidence="13">Peptidase_M13_N domain-containing protein</fullName>
    </submittedName>
</protein>
<dbReference type="Gene3D" id="1.10.1380.10">
    <property type="entry name" value="Neutral endopeptidase , domain2"/>
    <property type="match status" value="1"/>
</dbReference>
<dbReference type="InterPro" id="IPR000718">
    <property type="entry name" value="Peptidase_M13"/>
</dbReference>
<keyword evidence="4" id="KW-0479">Metal-binding</keyword>
<dbReference type="Pfam" id="PF05649">
    <property type="entry name" value="Peptidase_M13_N"/>
    <property type="match status" value="1"/>
</dbReference>